<dbReference type="Gene3D" id="3.40.1580.10">
    <property type="entry name" value="SMI1/KNR4-like"/>
    <property type="match status" value="1"/>
</dbReference>
<proteinExistence type="predicted"/>
<dbReference type="RefSeq" id="WP_126499948.1">
    <property type="nucleotide sequence ID" value="NZ_LR134479.1"/>
</dbReference>
<feature type="domain" description="Knr4/Smi1-like" evidence="1">
    <location>
        <begin position="31"/>
        <end position="191"/>
    </location>
</feature>
<protein>
    <submittedName>
        <fullName evidence="2">SMI1 / KNR4 family</fullName>
    </submittedName>
</protein>
<dbReference type="InterPro" id="IPR037883">
    <property type="entry name" value="Knr4/Smi1-like_sf"/>
</dbReference>
<evidence type="ECO:0000259" key="1">
    <source>
        <dbReference type="SMART" id="SM00860"/>
    </source>
</evidence>
<evidence type="ECO:0000313" key="2">
    <source>
        <dbReference type="EMBL" id="VEI22887.1"/>
    </source>
</evidence>
<dbReference type="SMART" id="SM00860">
    <property type="entry name" value="SMI1_KNR4"/>
    <property type="match status" value="1"/>
</dbReference>
<dbReference type="AlphaFoldDB" id="A0A7Z9A4Y4"/>
<accession>A0A7Z9A4Y4</accession>
<evidence type="ECO:0000313" key="3">
    <source>
        <dbReference type="Proteomes" id="UP000282386"/>
    </source>
</evidence>
<dbReference type="InterPro" id="IPR018958">
    <property type="entry name" value="Knr4/Smi1-like_dom"/>
</dbReference>
<name>A0A7Z9A4Y4_9MICC</name>
<dbReference type="SUPFAM" id="SSF160631">
    <property type="entry name" value="SMI1/KNR4-like"/>
    <property type="match status" value="1"/>
</dbReference>
<gene>
    <name evidence="2" type="ORF">NCTC10207_00981</name>
</gene>
<dbReference type="Pfam" id="PF09346">
    <property type="entry name" value="SMI1_KNR4"/>
    <property type="match status" value="1"/>
</dbReference>
<dbReference type="EMBL" id="LR134479">
    <property type="protein sequence ID" value="VEI22887.1"/>
    <property type="molecule type" value="Genomic_DNA"/>
</dbReference>
<reference evidence="2 3" key="1">
    <citation type="submission" date="2018-12" db="EMBL/GenBank/DDBJ databases">
        <authorList>
            <consortium name="Pathogen Informatics"/>
        </authorList>
    </citation>
    <scope>NUCLEOTIDE SEQUENCE [LARGE SCALE GENOMIC DNA]</scope>
    <source>
        <strain evidence="2 3">NCTC10207</strain>
    </source>
</reference>
<dbReference type="Proteomes" id="UP000282386">
    <property type="component" value="Chromosome"/>
</dbReference>
<organism evidence="2 3">
    <name type="scientific">Rothia aeria</name>
    <dbReference type="NCBI Taxonomy" id="172042"/>
    <lineage>
        <taxon>Bacteria</taxon>
        <taxon>Bacillati</taxon>
        <taxon>Actinomycetota</taxon>
        <taxon>Actinomycetes</taxon>
        <taxon>Micrococcales</taxon>
        <taxon>Micrococcaceae</taxon>
        <taxon>Rothia</taxon>
    </lineage>
</organism>
<sequence length="207" mass="23589">MLDKIKVKIKKIQSGNYVITKRFEKLTFNPIIDKEAIQHFEDVNNVVLPEDYKGFIQIIGNGGVGPGIGILPLDNDKSIIDPRILSEEGEDKILLSENFPYCKAWNDDSFYAALEINANNLDVLSRNYFSTKHISGSICFCDLGCGELFLLVLTGPEAGNVWYDGRGNYGGIFPYSYKEKERVSFLEWYDIWLTEILDKVPIVERDF</sequence>